<dbReference type="SUPFAM" id="SSF103464">
    <property type="entry name" value="Oligosaccharyltransferase subunit ost4p"/>
    <property type="match status" value="1"/>
</dbReference>
<dbReference type="PANTHER" id="PTHR48164">
    <property type="entry name" value="DOLICHYL-DIPHOSPHOOLIGOSACCHARIDE--PROTEIN GLYCOSYLTRANSFERASE SUBUNIT 4"/>
    <property type="match status" value="1"/>
</dbReference>
<keyword evidence="7 9" id="KW-1133">Transmembrane helix</keyword>
<dbReference type="InterPro" id="IPR036330">
    <property type="entry name" value="Ost4p_sf"/>
</dbReference>
<dbReference type="Proteomes" id="UP001642405">
    <property type="component" value="Unassembled WGS sequence"/>
</dbReference>
<evidence type="ECO:0000256" key="5">
    <source>
        <dbReference type="ARBA" id="ARBA00022824"/>
    </source>
</evidence>
<comment type="caution">
    <text evidence="10">The sequence shown here is derived from an EMBL/GenBank/DDBJ whole genome shotgun (WGS) entry which is preliminary data.</text>
</comment>
<dbReference type="InterPro" id="IPR051307">
    <property type="entry name" value="OST4"/>
</dbReference>
<accession>A0ABP0APN9</accession>
<gene>
    <name evidence="10" type="ORF">SCUCBS95973_000365</name>
</gene>
<evidence type="ECO:0000256" key="3">
    <source>
        <dbReference type="ARBA" id="ARBA00017662"/>
    </source>
</evidence>
<comment type="similarity">
    <text evidence="2">Belongs to the OST4 family.</text>
</comment>
<keyword evidence="5" id="KW-0256">Endoplasmic reticulum</keyword>
<reference evidence="10 11" key="1">
    <citation type="submission" date="2024-01" db="EMBL/GenBank/DDBJ databases">
        <authorList>
            <person name="Allen C."/>
            <person name="Tagirdzhanova G."/>
        </authorList>
    </citation>
    <scope>NUCLEOTIDE SEQUENCE [LARGE SCALE GENOMIC DNA]</scope>
</reference>
<organism evidence="10 11">
    <name type="scientific">Sporothrix curviconia</name>
    <dbReference type="NCBI Taxonomy" id="1260050"/>
    <lineage>
        <taxon>Eukaryota</taxon>
        <taxon>Fungi</taxon>
        <taxon>Dikarya</taxon>
        <taxon>Ascomycota</taxon>
        <taxon>Pezizomycotina</taxon>
        <taxon>Sordariomycetes</taxon>
        <taxon>Sordariomycetidae</taxon>
        <taxon>Ophiostomatales</taxon>
        <taxon>Ophiostomataceae</taxon>
        <taxon>Sporothrix</taxon>
    </lineage>
</organism>
<evidence type="ECO:0000313" key="10">
    <source>
        <dbReference type="EMBL" id="CAK7209219.1"/>
    </source>
</evidence>
<keyword evidence="4 9" id="KW-0812">Transmembrane</keyword>
<proteinExistence type="inferred from homology"/>
<protein>
    <recommendedName>
        <fullName evidence="3">Dolichyl-diphosphooligosaccharide--protein glycosyltransferase subunit 4</fullName>
    </recommendedName>
</protein>
<keyword evidence="11" id="KW-1185">Reference proteome</keyword>
<evidence type="ECO:0000256" key="2">
    <source>
        <dbReference type="ARBA" id="ARBA00007685"/>
    </source>
</evidence>
<comment type="subcellular location">
    <subcellularLocation>
        <location evidence="1">Endoplasmic reticulum membrane</location>
        <topology evidence="1">Single-pass type III membrane protein</topology>
    </subcellularLocation>
</comment>
<evidence type="ECO:0000256" key="6">
    <source>
        <dbReference type="ARBA" id="ARBA00022968"/>
    </source>
</evidence>
<dbReference type="EMBL" id="CAWUHB010000002">
    <property type="protein sequence ID" value="CAK7209219.1"/>
    <property type="molecule type" value="Genomic_DNA"/>
</dbReference>
<dbReference type="InterPro" id="IPR018943">
    <property type="entry name" value="Oligosaccaryltransferase"/>
</dbReference>
<evidence type="ECO:0000256" key="9">
    <source>
        <dbReference type="SAM" id="Phobius"/>
    </source>
</evidence>
<evidence type="ECO:0000313" key="11">
    <source>
        <dbReference type="Proteomes" id="UP001642405"/>
    </source>
</evidence>
<evidence type="ECO:0000256" key="7">
    <source>
        <dbReference type="ARBA" id="ARBA00022989"/>
    </source>
</evidence>
<keyword evidence="8 9" id="KW-0472">Membrane</keyword>
<keyword evidence="6" id="KW-0735">Signal-anchor</keyword>
<dbReference type="PANTHER" id="PTHR48164:SF1">
    <property type="entry name" value="DOLICHYL-DIPHOSPHOOLIGOSACCHARIDE--PROTEIN GLYCOSYLTRANSFERASE SUBUNIT 4"/>
    <property type="match status" value="1"/>
</dbReference>
<evidence type="ECO:0000256" key="1">
    <source>
        <dbReference type="ARBA" id="ARBA00004643"/>
    </source>
</evidence>
<dbReference type="Pfam" id="PF10215">
    <property type="entry name" value="Ost4"/>
    <property type="match status" value="1"/>
</dbReference>
<name>A0ABP0APN9_9PEZI</name>
<evidence type="ECO:0000256" key="4">
    <source>
        <dbReference type="ARBA" id="ARBA00022692"/>
    </source>
</evidence>
<evidence type="ECO:0000256" key="8">
    <source>
        <dbReference type="ARBA" id="ARBA00023136"/>
    </source>
</evidence>
<sequence length="54" mass="5883">MITDDQLYNLAVFLGMSAMVLIVVYHFLEVNTEDAPKTAKAGAQAQQAAEKVAR</sequence>
<feature type="transmembrane region" description="Helical" evidence="9">
    <location>
        <begin position="7"/>
        <end position="28"/>
    </location>
</feature>